<proteinExistence type="inferred from homology"/>
<accession>A0A1H2UHZ0</accession>
<dbReference type="STRING" id="564137.SAMN04488238_102389"/>
<organism evidence="9 10">
    <name type="scientific">Roseicitreum antarcticum</name>
    <dbReference type="NCBI Taxonomy" id="564137"/>
    <lineage>
        <taxon>Bacteria</taxon>
        <taxon>Pseudomonadati</taxon>
        <taxon>Pseudomonadota</taxon>
        <taxon>Alphaproteobacteria</taxon>
        <taxon>Rhodobacterales</taxon>
        <taxon>Paracoccaceae</taxon>
        <taxon>Roseicitreum</taxon>
    </lineage>
</organism>
<dbReference type="InterPro" id="IPR035906">
    <property type="entry name" value="MetI-like_sf"/>
</dbReference>
<keyword evidence="3" id="KW-1003">Cell membrane</keyword>
<feature type="domain" description="ABC transmembrane type-1" evidence="8">
    <location>
        <begin position="118"/>
        <end position="301"/>
    </location>
</feature>
<dbReference type="EMBL" id="FNOM01000002">
    <property type="protein sequence ID" value="SDW55707.1"/>
    <property type="molecule type" value="Genomic_DNA"/>
</dbReference>
<keyword evidence="2 7" id="KW-0813">Transport</keyword>
<sequence length="315" mass="34416">MADATANGGAGAGSGNRGTTDAVTLFEEHRARLIRDKMMANLLLAALFVFFLVWSIYISGFFPERLATGIPRIFEYFGTIIPNLEADKLFAARMEDGRAVPGSLQYWYSDFSKYVTLIWETILMAITATILGTALAFVLCFPAARNLAPNGWIGMASRRFMEFCRGVPEILYALILVFAVGIGPLAGVLAIAIHTAGALGKMFAEVNENASLRPVDGIKSVGGTWFEQIRFGIVPQVLPNFASYTLLRFEVNVRASSIVGFVGAGGIGQELNHVISFYSDDRVLAVLILVVLTVTCIDLLSERVRHYFIGKENLK</sequence>
<keyword evidence="10" id="KW-1185">Reference proteome</keyword>
<protein>
    <submittedName>
        <fullName evidence="9">Phosphonate transport system permease protein</fullName>
    </submittedName>
</protein>
<dbReference type="PROSITE" id="PS50928">
    <property type="entry name" value="ABC_TM1"/>
    <property type="match status" value="1"/>
</dbReference>
<evidence type="ECO:0000313" key="9">
    <source>
        <dbReference type="EMBL" id="SDW55707.1"/>
    </source>
</evidence>
<feature type="transmembrane region" description="Helical" evidence="7">
    <location>
        <begin position="283"/>
        <end position="301"/>
    </location>
</feature>
<evidence type="ECO:0000256" key="4">
    <source>
        <dbReference type="ARBA" id="ARBA00022692"/>
    </source>
</evidence>
<dbReference type="CDD" id="cd06261">
    <property type="entry name" value="TM_PBP2"/>
    <property type="match status" value="1"/>
</dbReference>
<keyword evidence="6 7" id="KW-0472">Membrane</keyword>
<dbReference type="NCBIfam" id="TIGR01097">
    <property type="entry name" value="PhnE"/>
    <property type="match status" value="1"/>
</dbReference>
<evidence type="ECO:0000256" key="1">
    <source>
        <dbReference type="ARBA" id="ARBA00004651"/>
    </source>
</evidence>
<name>A0A1H2UHZ0_9RHOB</name>
<dbReference type="GO" id="GO:0015416">
    <property type="term" value="F:ABC-type phosphonate transporter activity"/>
    <property type="evidence" value="ECO:0007669"/>
    <property type="project" value="InterPro"/>
</dbReference>
<evidence type="ECO:0000259" key="8">
    <source>
        <dbReference type="PROSITE" id="PS50928"/>
    </source>
</evidence>
<dbReference type="InterPro" id="IPR000515">
    <property type="entry name" value="MetI-like"/>
</dbReference>
<dbReference type="PANTHER" id="PTHR30043:SF1">
    <property type="entry name" value="ABC TRANSPORT SYSTEM PERMEASE PROTEIN P69"/>
    <property type="match status" value="1"/>
</dbReference>
<keyword evidence="5 7" id="KW-1133">Transmembrane helix</keyword>
<dbReference type="OrthoDB" id="7820570at2"/>
<dbReference type="SUPFAM" id="SSF161098">
    <property type="entry name" value="MetI-like"/>
    <property type="match status" value="1"/>
</dbReference>
<keyword evidence="4 7" id="KW-0812">Transmembrane</keyword>
<dbReference type="Proteomes" id="UP000198539">
    <property type="component" value="Unassembled WGS sequence"/>
</dbReference>
<feature type="transmembrane region" description="Helical" evidence="7">
    <location>
        <begin position="122"/>
        <end position="148"/>
    </location>
</feature>
<feature type="transmembrane region" description="Helical" evidence="7">
    <location>
        <begin position="169"/>
        <end position="193"/>
    </location>
</feature>
<reference evidence="9 10" key="1">
    <citation type="submission" date="2016-10" db="EMBL/GenBank/DDBJ databases">
        <authorList>
            <person name="de Groot N.N."/>
        </authorList>
    </citation>
    <scope>NUCLEOTIDE SEQUENCE [LARGE SCALE GENOMIC DNA]</scope>
    <source>
        <strain evidence="9 10">CGMCC 1.8894</strain>
    </source>
</reference>
<feature type="transmembrane region" description="Helical" evidence="7">
    <location>
        <begin position="40"/>
        <end position="62"/>
    </location>
</feature>
<gene>
    <name evidence="9" type="ORF">SAMN04488238_102389</name>
</gene>
<evidence type="ECO:0000256" key="5">
    <source>
        <dbReference type="ARBA" id="ARBA00022989"/>
    </source>
</evidence>
<evidence type="ECO:0000256" key="6">
    <source>
        <dbReference type="ARBA" id="ARBA00023136"/>
    </source>
</evidence>
<dbReference type="Gene3D" id="1.10.3720.10">
    <property type="entry name" value="MetI-like"/>
    <property type="match status" value="1"/>
</dbReference>
<dbReference type="Pfam" id="PF00528">
    <property type="entry name" value="BPD_transp_1"/>
    <property type="match status" value="1"/>
</dbReference>
<dbReference type="RefSeq" id="WP_092886056.1">
    <property type="nucleotide sequence ID" value="NZ_CP061498.1"/>
</dbReference>
<evidence type="ECO:0000256" key="7">
    <source>
        <dbReference type="RuleBase" id="RU363032"/>
    </source>
</evidence>
<dbReference type="InterPro" id="IPR005769">
    <property type="entry name" value="PhnE/PtxC"/>
</dbReference>
<dbReference type="PANTHER" id="PTHR30043">
    <property type="entry name" value="PHOSPHONATES TRANSPORT SYSTEM PERMEASE PROTEIN"/>
    <property type="match status" value="1"/>
</dbReference>
<evidence type="ECO:0000256" key="3">
    <source>
        <dbReference type="ARBA" id="ARBA00022475"/>
    </source>
</evidence>
<comment type="similarity">
    <text evidence="7">Belongs to the binding-protein-dependent transport system permease family.</text>
</comment>
<comment type="subcellular location">
    <subcellularLocation>
        <location evidence="1 7">Cell membrane</location>
        <topology evidence="1 7">Multi-pass membrane protein</topology>
    </subcellularLocation>
</comment>
<evidence type="ECO:0000313" key="10">
    <source>
        <dbReference type="Proteomes" id="UP000198539"/>
    </source>
</evidence>
<dbReference type="GO" id="GO:0005886">
    <property type="term" value="C:plasma membrane"/>
    <property type="evidence" value="ECO:0007669"/>
    <property type="project" value="UniProtKB-SubCell"/>
</dbReference>
<dbReference type="AlphaFoldDB" id="A0A1H2UHZ0"/>
<evidence type="ECO:0000256" key="2">
    <source>
        <dbReference type="ARBA" id="ARBA00022448"/>
    </source>
</evidence>